<name>A0ABX9V2U6_9GAMM</name>
<evidence type="ECO:0000256" key="1">
    <source>
        <dbReference type="SAM" id="Phobius"/>
    </source>
</evidence>
<gene>
    <name evidence="3" type="ORF">EA795_14895</name>
</gene>
<proteinExistence type="predicted"/>
<feature type="transmembrane region" description="Helical" evidence="1">
    <location>
        <begin position="185"/>
        <end position="204"/>
    </location>
</feature>
<dbReference type="Proteomes" id="UP000269134">
    <property type="component" value="Unassembled WGS sequence"/>
</dbReference>
<dbReference type="InterPro" id="IPR011646">
    <property type="entry name" value="KAP_P-loop"/>
</dbReference>
<feature type="transmembrane region" description="Helical" evidence="1">
    <location>
        <begin position="395"/>
        <end position="417"/>
    </location>
</feature>
<dbReference type="Pfam" id="PF07693">
    <property type="entry name" value="KAP_NTPase"/>
    <property type="match status" value="1"/>
</dbReference>
<keyword evidence="4" id="KW-1185">Reference proteome</keyword>
<keyword evidence="1" id="KW-0812">Transmembrane</keyword>
<protein>
    <recommendedName>
        <fullName evidence="2">KAP NTPase domain-containing protein</fullName>
    </recommendedName>
</protein>
<keyword evidence="1" id="KW-1133">Transmembrane helix</keyword>
<reference evidence="3 4" key="1">
    <citation type="submission" date="2018-10" db="EMBL/GenBank/DDBJ databases">
        <title>Pseudomonas sp. GL14 genome.</title>
        <authorList>
            <person name="Peng J."/>
            <person name="Liu Z.-P."/>
        </authorList>
    </citation>
    <scope>NUCLEOTIDE SEQUENCE [LARGE SCALE GENOMIC DNA]</scope>
    <source>
        <strain evidence="3 4">GL14</strain>
    </source>
</reference>
<evidence type="ECO:0000259" key="2">
    <source>
        <dbReference type="Pfam" id="PF07693"/>
    </source>
</evidence>
<organism evidence="3 4">
    <name type="scientific">Stutzerimonas nitrititolerans</name>
    <dbReference type="NCBI Taxonomy" id="2482751"/>
    <lineage>
        <taxon>Bacteria</taxon>
        <taxon>Pseudomonadati</taxon>
        <taxon>Pseudomonadota</taxon>
        <taxon>Gammaproteobacteria</taxon>
        <taxon>Pseudomonadales</taxon>
        <taxon>Pseudomonadaceae</taxon>
        <taxon>Stutzerimonas</taxon>
    </lineage>
</organism>
<dbReference type="EMBL" id="RFFL01000011">
    <property type="protein sequence ID" value="RMI00078.1"/>
    <property type="molecule type" value="Genomic_DNA"/>
</dbReference>
<sequence>MRLINFHTEHPASEDVFPGGSHDKVASAIHGHLLSAKPSKVVGLDGEFGSGKSSILNMLKAKLTAADPDFRVWFFDCEQNYQGSIKSNFIELFTDVVLQDVPHVSRAAAAVQASRDRGLGRLFEYTKKTNSRVSVWALGVIASLFFAATSFREIFALSRSVQVATAVNAPEATWLPGFLQGTSPWLIGIHCISLLSPIFILGIAKLWHWYTKVGDEDWSLLSLFKGSSDDRIKEKIEVGKEVTPLDLKRTLIEQLRVVEDKRFVIILDNLDRLPKDSLRSVWSDLEIFIAVAAEAANLTVIVPFCSTKIAEYLKADGDRRYDSKDFIAKKFPVVFRSPPVITSGWKDGFRQLWNHSFPDTDGRLIEQSAQLLQRHSPMANSLVTPRLQKKFINDIAATALVVGEEISLLAIAGHLLLCKYAEFPLVEILRTDGFSALYLEEFEKVQKAQMELVRETQTLLSSILGDTMETGWQIQFLQIHYLTTGDIAIAELLDTPLAEAFARNDHESLGRLTALFGFSDAIKRLIAQRPVLASLLPTISNAHQAEEGEWITPLLDLINNAQLELFSESLTGSEDFYDAVRYCKGRGLDGRLLINHGDHLKASLIKVLNSSFDQEQLGLVWNLMEEYDRYLHAQGFEFEKVIVKRAEYVMHLLPDMAHLHVINSKAISIAKTGLGEAQLQLVSCADYPLDRVPLPSGSVVQALEWLYADLDLGGGVTDGIEPAEVAALAKFVGTAGEAENAVLGLALAANVDQVIGTTITTLLANNASPLIKAVAAVTYIRQTDADALAKLEDLDGVFESSVFRALANATLQTASLFKLLANEQVGEPVGGFLAYLIRERRIGSLRCDWVAAHFRVLTNAVAPFEMSELDVAIWLTPWDVHIEKACRDVLKTDDQLIRIVMASDEKVLPKTREGLLKQVTIEERTCDEWVQLIMAGEKQYLSIVDAVMQRGISIPTIDAVNDALIQVLNSLANSSITSPWGGKQYAMVNALLRGLDTQQRDVIGIRLRSLLFAESVEPEHFVAPLAKYGHLIPSIQPSNPQEVLRIVLFLSYLSRNPEGLAALAEFFDARAEQIATFKYSPELRSAMGEAVAKLSRVTPALYKKFAETRGFKKLIRSLKGVARDTEPEQ</sequence>
<feature type="transmembrane region" description="Helical" evidence="1">
    <location>
        <begin position="133"/>
        <end position="151"/>
    </location>
</feature>
<keyword evidence="1" id="KW-0472">Membrane</keyword>
<dbReference type="InterPro" id="IPR027417">
    <property type="entry name" value="P-loop_NTPase"/>
</dbReference>
<comment type="caution">
    <text evidence="3">The sequence shown here is derived from an EMBL/GenBank/DDBJ whole genome shotgun (WGS) entry which is preliminary data.</text>
</comment>
<accession>A0ABX9V2U6</accession>
<dbReference type="SUPFAM" id="SSF52540">
    <property type="entry name" value="P-loop containing nucleoside triphosphate hydrolases"/>
    <property type="match status" value="1"/>
</dbReference>
<feature type="domain" description="KAP NTPase" evidence="2">
    <location>
        <begin position="27"/>
        <end position="399"/>
    </location>
</feature>
<evidence type="ECO:0000313" key="3">
    <source>
        <dbReference type="EMBL" id="RMI00078.1"/>
    </source>
</evidence>
<evidence type="ECO:0000313" key="4">
    <source>
        <dbReference type="Proteomes" id="UP000269134"/>
    </source>
</evidence>